<gene>
    <name evidence="2" type="ORF">CONLIGDRAFT_677997</name>
</gene>
<name>A0A1J7IWH8_9PEZI</name>
<protein>
    <submittedName>
        <fullName evidence="2">Uncharacterized protein</fullName>
    </submittedName>
</protein>
<dbReference type="OrthoDB" id="4478691at2759"/>
<dbReference type="EMBL" id="KV875095">
    <property type="protein sequence ID" value="OIW31523.1"/>
    <property type="molecule type" value="Genomic_DNA"/>
</dbReference>
<reference evidence="2 3" key="1">
    <citation type="submission" date="2016-10" db="EMBL/GenBank/DDBJ databases">
        <title>Draft genome sequence of Coniochaeta ligniaria NRRL30616, a lignocellulolytic fungus for bioabatement of inhibitors in plant biomass hydrolysates.</title>
        <authorList>
            <consortium name="DOE Joint Genome Institute"/>
            <person name="Jimenez D.J."/>
            <person name="Hector R.E."/>
            <person name="Riley R."/>
            <person name="Sun H."/>
            <person name="Grigoriev I.V."/>
            <person name="Van Elsas J.D."/>
            <person name="Nichols N.N."/>
        </authorList>
    </citation>
    <scope>NUCLEOTIDE SEQUENCE [LARGE SCALE GENOMIC DNA]</scope>
    <source>
        <strain evidence="2 3">NRRL 30616</strain>
    </source>
</reference>
<proteinExistence type="predicted"/>
<evidence type="ECO:0000256" key="1">
    <source>
        <dbReference type="SAM" id="MobiDB-lite"/>
    </source>
</evidence>
<dbReference type="Proteomes" id="UP000182658">
    <property type="component" value="Unassembled WGS sequence"/>
</dbReference>
<feature type="region of interest" description="Disordered" evidence="1">
    <location>
        <begin position="54"/>
        <end position="74"/>
    </location>
</feature>
<sequence length="298" mass="33605">MSEPQKGKLLKPTIDHTRRAIETSLQAPAGANKTQDFSKWRLFWKKDVKVTMRQKVDKMEDNPAASPPQKSGQRYRTAIADNAINPSSKLLPTSAVMRIMGKWLPPSVEEIDISDCPVQEPAHTADCGIYLAMYALCVMDENADEMFNTIALYADRNSLVHTSAIHLIETEEFVKLGAILLQDLIDLPHVTPQHIQHLVPRMQETLLPLAIAQTPFSPRPVATPTTRISIVISSAAISHPRDATKTDDRELLRAIARKQIQRETKLDNILQRPDAIIYQPRSRSRTFPRATPQRLQQQ</sequence>
<dbReference type="AlphaFoldDB" id="A0A1J7IWH8"/>
<evidence type="ECO:0000313" key="3">
    <source>
        <dbReference type="Proteomes" id="UP000182658"/>
    </source>
</evidence>
<dbReference type="InParanoid" id="A0A1J7IWH8"/>
<accession>A0A1J7IWH8</accession>
<evidence type="ECO:0000313" key="2">
    <source>
        <dbReference type="EMBL" id="OIW31523.1"/>
    </source>
</evidence>
<organism evidence="2 3">
    <name type="scientific">Coniochaeta ligniaria NRRL 30616</name>
    <dbReference type="NCBI Taxonomy" id="1408157"/>
    <lineage>
        <taxon>Eukaryota</taxon>
        <taxon>Fungi</taxon>
        <taxon>Dikarya</taxon>
        <taxon>Ascomycota</taxon>
        <taxon>Pezizomycotina</taxon>
        <taxon>Sordariomycetes</taxon>
        <taxon>Sordariomycetidae</taxon>
        <taxon>Coniochaetales</taxon>
        <taxon>Coniochaetaceae</taxon>
        <taxon>Coniochaeta</taxon>
    </lineage>
</organism>
<keyword evidence="3" id="KW-1185">Reference proteome</keyword>